<dbReference type="InterPro" id="IPR007709">
    <property type="entry name" value="N-FG_amidohydro"/>
</dbReference>
<keyword evidence="1" id="KW-0378">Hydrolase</keyword>
<sequence>MKFIIDDVLVRHDPEGTPIPVVYDSPHSGSAYPLGFSPRCPLMLLRQSEDAHVDELFARAPVLGATLLQALFPRSYIDVNRAEDDIDPACLADSWPGPLNPSEKSRHGMGLIRTVSRPGEALYAAKLTVREVQARIERYWRPYHAQLKAALDGLHARFGQVWHINCHSMPTLGTGDAGADFVLGDRDGACCDPSFTRFVAATLRGMGYRVRHNDPYKGVELVRRYGIPTRGRNSLQLEIDRRLYMDEETLERHDGYWRLSHDLEDLMRAIHAFALARVGDRRLAAE</sequence>
<dbReference type="EMBL" id="CP022110">
    <property type="protein sequence ID" value="ASG21806.1"/>
    <property type="molecule type" value="Genomic_DNA"/>
</dbReference>
<dbReference type="KEGG" id="nao:Y958_04255"/>
<dbReference type="RefSeq" id="WP_088872468.1">
    <property type="nucleotide sequence ID" value="NZ_CP022110.1"/>
</dbReference>
<dbReference type="Pfam" id="PF05013">
    <property type="entry name" value="FGase"/>
    <property type="match status" value="1"/>
</dbReference>
<dbReference type="AlphaFoldDB" id="A0A248JTF6"/>
<proteinExistence type="predicted"/>
<evidence type="ECO:0000313" key="2">
    <source>
        <dbReference type="Proteomes" id="UP000197153"/>
    </source>
</evidence>
<dbReference type="GO" id="GO:0016787">
    <property type="term" value="F:hydrolase activity"/>
    <property type="evidence" value="ECO:0007669"/>
    <property type="project" value="UniProtKB-KW"/>
</dbReference>
<name>A0A248JTF6_9PROT</name>
<accession>A0A248JTF6</accession>
<dbReference type="SUPFAM" id="SSF53187">
    <property type="entry name" value="Zn-dependent exopeptidases"/>
    <property type="match status" value="1"/>
</dbReference>
<organism evidence="1 2">
    <name type="scientific">Nitrospirillum viridazoti CBAmc</name>
    <dbReference type="NCBI Taxonomy" id="1441467"/>
    <lineage>
        <taxon>Bacteria</taxon>
        <taxon>Pseudomonadati</taxon>
        <taxon>Pseudomonadota</taxon>
        <taxon>Alphaproteobacteria</taxon>
        <taxon>Rhodospirillales</taxon>
        <taxon>Azospirillaceae</taxon>
        <taxon>Nitrospirillum</taxon>
        <taxon>Nitrospirillum viridazoti</taxon>
    </lineage>
</organism>
<evidence type="ECO:0000313" key="1">
    <source>
        <dbReference type="EMBL" id="ASG21806.1"/>
    </source>
</evidence>
<gene>
    <name evidence="1" type="ORF">Y958_04255</name>
</gene>
<reference evidence="1 2" key="1">
    <citation type="submission" date="2017-06" db="EMBL/GenBank/DDBJ databases">
        <title>Complete genome sequence of Nitrospirillum amazonense strain CBAmC, an endophytic nitrogen-fixing and plant growth-promoting bacterium, isolated from sugarcane.</title>
        <authorList>
            <person name="Schwab S."/>
            <person name="dos Santos Teixeira K.R."/>
            <person name="Simoes Araujo J.L."/>
            <person name="Soares Vidal M."/>
            <person name="Borges de Freitas H.R."/>
            <person name="Rivello Crivelaro A.L."/>
            <person name="Bueno de Camargo Nunes A."/>
            <person name="dos Santos C.M."/>
            <person name="Palmeira da Silva Rosa D."/>
            <person name="da Silva Padilha D."/>
            <person name="da Silva E."/>
            <person name="Araujo Terra L."/>
            <person name="Soares Mendes V."/>
            <person name="Farinelli L."/>
            <person name="Magalhaes Cruz L."/>
            <person name="Baldani J.I."/>
        </authorList>
    </citation>
    <scope>NUCLEOTIDE SEQUENCE [LARGE SCALE GENOMIC DNA]</scope>
    <source>
        <strain evidence="1 2">CBAmC</strain>
    </source>
</reference>
<dbReference type="Proteomes" id="UP000197153">
    <property type="component" value="Chromosome 1"/>
</dbReference>
<dbReference type="Gene3D" id="3.40.630.40">
    <property type="entry name" value="Zn-dependent exopeptidases"/>
    <property type="match status" value="1"/>
</dbReference>
<protein>
    <submittedName>
        <fullName evidence="1">N-formylglutamate amidohydrolase</fullName>
    </submittedName>
</protein>
<keyword evidence="2" id="KW-1185">Reference proteome</keyword>